<evidence type="ECO:0000256" key="2">
    <source>
        <dbReference type="ARBA" id="ARBA00022722"/>
    </source>
</evidence>
<evidence type="ECO:0000256" key="1">
    <source>
        <dbReference type="ARBA" id="ARBA00007469"/>
    </source>
</evidence>
<keyword evidence="3" id="KW-0255">Endonuclease</keyword>
<keyword evidence="2" id="KW-0540">Nuclease</keyword>
<dbReference type="GO" id="GO:0005576">
    <property type="term" value="C:extracellular region"/>
    <property type="evidence" value="ECO:0007669"/>
    <property type="project" value="TreeGrafter"/>
</dbReference>
<comment type="caution">
    <text evidence="8">The sequence shown here is derived from an EMBL/GenBank/DDBJ whole genome shotgun (WGS) entry which is preliminary data.</text>
</comment>
<accession>A0A7J0E9B2</accession>
<protein>
    <submittedName>
        <fullName evidence="8">Uncharacterized protein</fullName>
    </submittedName>
</protein>
<feature type="chain" id="PRO_5029826400" evidence="7">
    <location>
        <begin position="27"/>
        <end position="316"/>
    </location>
</feature>
<dbReference type="Pfam" id="PF00445">
    <property type="entry name" value="Ribonuclease_T2"/>
    <property type="match status" value="1"/>
</dbReference>
<keyword evidence="4" id="KW-0378">Hydrolase</keyword>
<feature type="signal peptide" evidence="7">
    <location>
        <begin position="1"/>
        <end position="26"/>
    </location>
</feature>
<reference evidence="8 9" key="1">
    <citation type="submission" date="2019-07" db="EMBL/GenBank/DDBJ databases">
        <title>De Novo Assembly of kiwifruit Actinidia rufa.</title>
        <authorList>
            <person name="Sugita-Konishi S."/>
            <person name="Sato K."/>
            <person name="Mori E."/>
            <person name="Abe Y."/>
            <person name="Kisaki G."/>
            <person name="Hamano K."/>
            <person name="Suezawa K."/>
            <person name="Otani M."/>
            <person name="Fukuda T."/>
            <person name="Manabe T."/>
            <person name="Gomi K."/>
            <person name="Tabuchi M."/>
            <person name="Akimitsu K."/>
            <person name="Kataoka I."/>
        </authorList>
    </citation>
    <scope>NUCLEOTIDE SEQUENCE [LARGE SCALE GENOMIC DNA]</scope>
    <source>
        <strain evidence="9">cv. Fuchu</strain>
    </source>
</reference>
<dbReference type="GO" id="GO:0003723">
    <property type="term" value="F:RNA binding"/>
    <property type="evidence" value="ECO:0007669"/>
    <property type="project" value="InterPro"/>
</dbReference>
<dbReference type="Proteomes" id="UP000585474">
    <property type="component" value="Unassembled WGS sequence"/>
</dbReference>
<dbReference type="GO" id="GO:0006401">
    <property type="term" value="P:RNA catabolic process"/>
    <property type="evidence" value="ECO:0007669"/>
    <property type="project" value="TreeGrafter"/>
</dbReference>
<evidence type="ECO:0000256" key="4">
    <source>
        <dbReference type="ARBA" id="ARBA00022801"/>
    </source>
</evidence>
<dbReference type="AlphaFoldDB" id="A0A7J0E9B2"/>
<keyword evidence="5" id="KW-0456">Lyase</keyword>
<name>A0A7J0E9B2_9ERIC</name>
<dbReference type="EMBL" id="BJWL01000002">
    <property type="protein sequence ID" value="GFY82990.1"/>
    <property type="molecule type" value="Genomic_DNA"/>
</dbReference>
<keyword evidence="7" id="KW-0732">Signal</keyword>
<dbReference type="PANTHER" id="PTHR11240">
    <property type="entry name" value="RIBONUCLEASE T2"/>
    <property type="match status" value="1"/>
</dbReference>
<evidence type="ECO:0000256" key="6">
    <source>
        <dbReference type="RuleBase" id="RU004328"/>
    </source>
</evidence>
<evidence type="ECO:0000256" key="7">
    <source>
        <dbReference type="SAM" id="SignalP"/>
    </source>
</evidence>
<dbReference type="OrthoDB" id="435754at2759"/>
<dbReference type="InterPro" id="IPR036430">
    <property type="entry name" value="RNase_T2-like_sf"/>
</dbReference>
<keyword evidence="9" id="KW-1185">Reference proteome</keyword>
<gene>
    <name evidence="8" type="ORF">Acr_02g0012300</name>
</gene>
<dbReference type="GO" id="GO:0033897">
    <property type="term" value="F:ribonuclease T2 activity"/>
    <property type="evidence" value="ECO:0007669"/>
    <property type="project" value="InterPro"/>
</dbReference>
<dbReference type="SUPFAM" id="SSF55895">
    <property type="entry name" value="Ribonuclease Rh-like"/>
    <property type="match status" value="2"/>
</dbReference>
<evidence type="ECO:0000256" key="3">
    <source>
        <dbReference type="ARBA" id="ARBA00022759"/>
    </source>
</evidence>
<evidence type="ECO:0000313" key="8">
    <source>
        <dbReference type="EMBL" id="GFY82990.1"/>
    </source>
</evidence>
<sequence>MAMKSIYTVSIFIIFALSLSVVPCFAGDFFYLVLPWPGSYCGAKHGCCFPKTGKPAKDFAIAGLRPCYLNATIPQFCDSQQFQYPKVDLGWSKRAAQHGALQFLHNTTPANHTIVTWCDNLASCPYPLHLIMVGVINSVIQTSNLTKSLQRNWPSLACPSSDSKKLWSHEWKKYGTCSGLNQHAYFEAALRLKSQVNLLKILNNAGDRLNHIPNSLTIRDVIKTVYRNIRVSCCSPVMRRDGIQANGRFYNAGTGIEEAIQMGVGYMPGLWCNEDKTGNSQLYQVVVCGDVKGTRIIDCPGIPMGKCGQSIKFPPF</sequence>
<comment type="similarity">
    <text evidence="1 6">Belongs to the RNase T2 family.</text>
</comment>
<organism evidence="8 9">
    <name type="scientific">Actinidia rufa</name>
    <dbReference type="NCBI Taxonomy" id="165716"/>
    <lineage>
        <taxon>Eukaryota</taxon>
        <taxon>Viridiplantae</taxon>
        <taxon>Streptophyta</taxon>
        <taxon>Embryophyta</taxon>
        <taxon>Tracheophyta</taxon>
        <taxon>Spermatophyta</taxon>
        <taxon>Magnoliopsida</taxon>
        <taxon>eudicotyledons</taxon>
        <taxon>Gunneridae</taxon>
        <taxon>Pentapetalae</taxon>
        <taxon>asterids</taxon>
        <taxon>Ericales</taxon>
        <taxon>Actinidiaceae</taxon>
        <taxon>Actinidia</taxon>
    </lineage>
</organism>
<dbReference type="InterPro" id="IPR001568">
    <property type="entry name" value="RNase_T2-like"/>
</dbReference>
<dbReference type="GO" id="GO:0016787">
    <property type="term" value="F:hydrolase activity"/>
    <property type="evidence" value="ECO:0007669"/>
    <property type="project" value="UniProtKB-KW"/>
</dbReference>
<dbReference type="Gene3D" id="3.90.730.10">
    <property type="entry name" value="Ribonuclease T2-like"/>
    <property type="match status" value="1"/>
</dbReference>
<proteinExistence type="inferred from homology"/>
<evidence type="ECO:0000256" key="5">
    <source>
        <dbReference type="ARBA" id="ARBA00023239"/>
    </source>
</evidence>
<dbReference type="PANTHER" id="PTHR11240:SF75">
    <property type="entry name" value="RIBONUCLEASE 3"/>
    <property type="match status" value="1"/>
</dbReference>
<evidence type="ECO:0000313" key="9">
    <source>
        <dbReference type="Proteomes" id="UP000585474"/>
    </source>
</evidence>